<dbReference type="Proteomes" id="UP000314294">
    <property type="component" value="Unassembled WGS sequence"/>
</dbReference>
<dbReference type="EMBL" id="SRLO01000003">
    <property type="protein sequence ID" value="TNN88926.1"/>
    <property type="molecule type" value="Genomic_DNA"/>
</dbReference>
<dbReference type="AlphaFoldDB" id="A0A4Z2JF96"/>
<evidence type="ECO:0000313" key="3">
    <source>
        <dbReference type="Proteomes" id="UP000314294"/>
    </source>
</evidence>
<keyword evidence="3" id="KW-1185">Reference proteome</keyword>
<proteinExistence type="predicted"/>
<gene>
    <name evidence="2" type="ORF">EYF80_000804</name>
</gene>
<sequence>MDHRRAEATDLETQPVSGVRDLYRPGDKRRTNKPIQTMSTIFIWPYRNTPPAPEDTGKRASGRSGDMFKDKEWKESKRLSYWGPTGPGCNGVAEKMSAYLMTGVKRL</sequence>
<organism evidence="2 3">
    <name type="scientific">Liparis tanakae</name>
    <name type="common">Tanaka's snailfish</name>
    <dbReference type="NCBI Taxonomy" id="230148"/>
    <lineage>
        <taxon>Eukaryota</taxon>
        <taxon>Metazoa</taxon>
        <taxon>Chordata</taxon>
        <taxon>Craniata</taxon>
        <taxon>Vertebrata</taxon>
        <taxon>Euteleostomi</taxon>
        <taxon>Actinopterygii</taxon>
        <taxon>Neopterygii</taxon>
        <taxon>Teleostei</taxon>
        <taxon>Neoteleostei</taxon>
        <taxon>Acanthomorphata</taxon>
        <taxon>Eupercaria</taxon>
        <taxon>Perciformes</taxon>
        <taxon>Cottioidei</taxon>
        <taxon>Cottales</taxon>
        <taxon>Liparidae</taxon>
        <taxon>Liparis</taxon>
    </lineage>
</organism>
<name>A0A4Z2JF96_9TELE</name>
<feature type="region of interest" description="Disordered" evidence="1">
    <location>
        <begin position="1"/>
        <end position="69"/>
    </location>
</feature>
<comment type="caution">
    <text evidence="2">The sequence shown here is derived from an EMBL/GenBank/DDBJ whole genome shotgun (WGS) entry which is preliminary data.</text>
</comment>
<protein>
    <submittedName>
        <fullName evidence="2">Uncharacterized protein</fullName>
    </submittedName>
</protein>
<evidence type="ECO:0000256" key="1">
    <source>
        <dbReference type="SAM" id="MobiDB-lite"/>
    </source>
</evidence>
<evidence type="ECO:0000313" key="2">
    <source>
        <dbReference type="EMBL" id="TNN88926.1"/>
    </source>
</evidence>
<reference evidence="2 3" key="1">
    <citation type="submission" date="2019-03" db="EMBL/GenBank/DDBJ databases">
        <title>First draft genome of Liparis tanakae, snailfish: a comprehensive survey of snailfish specific genes.</title>
        <authorList>
            <person name="Kim W."/>
            <person name="Song I."/>
            <person name="Jeong J.-H."/>
            <person name="Kim D."/>
            <person name="Kim S."/>
            <person name="Ryu S."/>
            <person name="Song J.Y."/>
            <person name="Lee S.K."/>
        </authorList>
    </citation>
    <scope>NUCLEOTIDE SEQUENCE [LARGE SCALE GENOMIC DNA]</scope>
    <source>
        <tissue evidence="2">Muscle</tissue>
    </source>
</reference>
<accession>A0A4Z2JF96</accession>